<keyword evidence="1" id="KW-0614">Plasmid</keyword>
<proteinExistence type="predicted"/>
<accession>A0ABX8TC53</accession>
<organism evidence="1 2">
    <name type="scientific">Agrobacterium larrymoorei</name>
    <dbReference type="NCBI Taxonomy" id="160699"/>
    <lineage>
        <taxon>Bacteria</taxon>
        <taxon>Pseudomonadati</taxon>
        <taxon>Pseudomonadota</taxon>
        <taxon>Alphaproteobacteria</taxon>
        <taxon>Hyphomicrobiales</taxon>
        <taxon>Rhizobiaceae</taxon>
        <taxon>Rhizobium/Agrobacterium group</taxon>
        <taxon>Agrobacterium</taxon>
    </lineage>
</organism>
<gene>
    <name evidence="1" type="ORF">J5285_26105</name>
</gene>
<dbReference type="Proteomes" id="UP000826513">
    <property type="component" value="Plasmid unnamed2"/>
</dbReference>
<dbReference type="RefSeq" id="WP_174051953.1">
    <property type="nucleotide sequence ID" value="NZ_CP072171.1"/>
</dbReference>
<dbReference type="SUPFAM" id="SSF52540">
    <property type="entry name" value="P-loop containing nucleoside triphosphate hydrolases"/>
    <property type="match status" value="1"/>
</dbReference>
<geneLocation type="plasmid" evidence="1 2">
    <name>unnamed2</name>
</geneLocation>
<dbReference type="Gene3D" id="3.40.50.300">
    <property type="entry name" value="P-loop containing nucleotide triphosphate hydrolases"/>
    <property type="match status" value="1"/>
</dbReference>
<sequence>MARIVNSQVLTELQERIDQIAGGSAKKRPCLPFGVAEIDNRLPGGGLAYGCTHEIAGGGPDAVTGAASSLFAAGIAARTKGPVIWCLHRPDLFAPALQQVGLDMRRVIFVESDKEDIVLENAEEALRYGGIGAVIAETVRLPMVASRRLQLAAEQTGTLGLIVRRWRRQTEATDYGQPTASVTRWRVSSMPSEPLPVPGVGRPRWLIELMRSRAGEAFDIEVGACDDAGRMASIARDYQDWPEWSMAQ</sequence>
<name>A0ABX8TC53_9HYPH</name>
<protein>
    <submittedName>
        <fullName evidence="1">ImuA family protein</fullName>
    </submittedName>
</protein>
<evidence type="ECO:0000313" key="1">
    <source>
        <dbReference type="EMBL" id="QYA10828.1"/>
    </source>
</evidence>
<dbReference type="PIRSF" id="PIRSF034285">
    <property type="entry name" value="UCP034285"/>
    <property type="match status" value="1"/>
</dbReference>
<evidence type="ECO:0000313" key="2">
    <source>
        <dbReference type="Proteomes" id="UP000826513"/>
    </source>
</evidence>
<keyword evidence="2" id="KW-1185">Reference proteome</keyword>
<dbReference type="InterPro" id="IPR027417">
    <property type="entry name" value="P-loop_NTPase"/>
</dbReference>
<reference evidence="1 2" key="1">
    <citation type="submission" date="2021-03" db="EMBL/GenBank/DDBJ databases">
        <title>Rapid diversification of plasmids in a genus of pathogenic and nitrogen fixing bacteria.</title>
        <authorList>
            <person name="Weisberg A.J."/>
            <person name="Miller M."/>
            <person name="Ream W."/>
            <person name="Grunwald N.J."/>
            <person name="Chang J.H."/>
        </authorList>
    </citation>
    <scope>NUCLEOTIDE SEQUENCE [LARGE SCALE GENOMIC DNA]</scope>
    <source>
        <strain evidence="1 2">AF3.44</strain>
        <plasmid evidence="1 2">unnamed2</plasmid>
    </source>
</reference>
<dbReference type="EMBL" id="CP072171">
    <property type="protein sequence ID" value="QYA10828.1"/>
    <property type="molecule type" value="Genomic_DNA"/>
</dbReference>
<dbReference type="InterPro" id="IPR017026">
    <property type="entry name" value="ImuA"/>
</dbReference>